<evidence type="ECO:0000256" key="1">
    <source>
        <dbReference type="SAM" id="Phobius"/>
    </source>
</evidence>
<dbReference type="Proteomes" id="UP001596215">
    <property type="component" value="Unassembled WGS sequence"/>
</dbReference>
<dbReference type="RefSeq" id="WP_212710284.1">
    <property type="nucleotide sequence ID" value="NZ_BAAAFW010000050.1"/>
</dbReference>
<accession>A0ABW1VK02</accession>
<dbReference type="Pfam" id="PF06864">
    <property type="entry name" value="PAP_PilO"/>
    <property type="match status" value="1"/>
</dbReference>
<name>A0ABW1VK02_9GAMM</name>
<proteinExistence type="predicted"/>
<keyword evidence="3" id="KW-1185">Reference proteome</keyword>
<dbReference type="InterPro" id="IPR009663">
    <property type="entry name" value="PAP_PilO"/>
</dbReference>
<protein>
    <submittedName>
        <fullName evidence="2">Type 4b pilus protein PilO2</fullName>
    </submittedName>
</protein>
<feature type="transmembrane region" description="Helical" evidence="1">
    <location>
        <begin position="186"/>
        <end position="205"/>
    </location>
</feature>
<evidence type="ECO:0000313" key="2">
    <source>
        <dbReference type="EMBL" id="MFC6361121.1"/>
    </source>
</evidence>
<keyword evidence="1" id="KW-0472">Membrane</keyword>
<dbReference type="EMBL" id="JBHSUC010000002">
    <property type="protein sequence ID" value="MFC6361121.1"/>
    <property type="molecule type" value="Genomic_DNA"/>
</dbReference>
<organism evidence="2 3">
    <name type="scientific">Tatumella punctata</name>
    <dbReference type="NCBI Taxonomy" id="399969"/>
    <lineage>
        <taxon>Bacteria</taxon>
        <taxon>Pseudomonadati</taxon>
        <taxon>Pseudomonadota</taxon>
        <taxon>Gammaproteobacteria</taxon>
        <taxon>Enterobacterales</taxon>
        <taxon>Erwiniaceae</taxon>
        <taxon>Tatumella</taxon>
    </lineage>
</organism>
<reference evidence="3" key="1">
    <citation type="journal article" date="2019" name="Int. J. Syst. Evol. Microbiol.">
        <title>The Global Catalogue of Microorganisms (GCM) 10K type strain sequencing project: providing services to taxonomists for standard genome sequencing and annotation.</title>
        <authorList>
            <consortium name="The Broad Institute Genomics Platform"/>
            <consortium name="The Broad Institute Genome Sequencing Center for Infectious Disease"/>
            <person name="Wu L."/>
            <person name="Ma J."/>
        </authorList>
    </citation>
    <scope>NUCLEOTIDE SEQUENCE [LARGE SCALE GENOMIC DNA]</scope>
    <source>
        <strain evidence="3">CGMCC 4.1530</strain>
    </source>
</reference>
<gene>
    <name evidence="2" type="primary">pilO2</name>
    <name evidence="2" type="ORF">ACFP73_03260</name>
</gene>
<keyword evidence="1" id="KW-1133">Transmembrane helix</keyword>
<comment type="caution">
    <text evidence="2">The sequence shown here is derived from an EMBL/GenBank/DDBJ whole genome shotgun (WGS) entry which is preliminary data.</text>
</comment>
<evidence type="ECO:0000313" key="3">
    <source>
        <dbReference type="Proteomes" id="UP001596215"/>
    </source>
</evidence>
<sequence>MSGIKPYCILHAGRQLVLGLEWRYLPVRGARKIRQRLPDVPHIFRVILTPEAAGDPGCLLGTIELSPDNKGREKSYPLALIVLREMPADSYAVCRLEKGLYWFIAKAGKELSPFSDRLGSLDEIRQHIRQFLLLNRPDIQWHEYRTPGGEGKGDGIAGLCLDDLLPQSSPLPRKFRLKASGHRSRLRVAGGLLVLCALVISGLLWRNNWQQQQRIDAAQRYLLQQKRQQAAGQPTLPWAHQPAFSDALAACQQHLVSLPVMIADWGLSHVSCTAEPAHVLARYSMQGTGTIDDFIRGLSADGLSPQAYRFNLPGAGDEAELQLALPAVAVHHTAAATTVSLTALVSLAQRTHSQLQLSERETIAGAAHYSVRTFTLVTGLSPRLLLSSAVMQAQNLSFIRLDISRTEGKLLFTVEGRLYEID</sequence>
<keyword evidence="1" id="KW-0812">Transmembrane</keyword>